<dbReference type="InterPro" id="IPR001296">
    <property type="entry name" value="Glyco_trans_1"/>
</dbReference>
<dbReference type="PATRIC" id="fig|762836.4.peg.4558"/>
<keyword evidence="3" id="KW-1185">Reference proteome</keyword>
<dbReference type="AlphaFoldDB" id="A0A1E7WCJ0"/>
<gene>
    <name evidence="2" type="primary">pimA</name>
    <name evidence="2" type="ORF">DUPY_44290</name>
</gene>
<comment type="caution">
    <text evidence="2">The sequence shown here is derived from an EMBL/GenBank/DDBJ whole genome shotgun (WGS) entry which is preliminary data.</text>
</comment>
<feature type="domain" description="Glycosyl transferase family 1" evidence="1">
    <location>
        <begin position="807"/>
        <end position="948"/>
    </location>
</feature>
<dbReference type="Pfam" id="PF13692">
    <property type="entry name" value="Glyco_trans_1_4"/>
    <property type="match status" value="1"/>
</dbReference>
<dbReference type="EC" id="2.4.1.57" evidence="2"/>
<dbReference type="GO" id="GO:0009103">
    <property type="term" value="P:lipopolysaccharide biosynthetic process"/>
    <property type="evidence" value="ECO:0007669"/>
    <property type="project" value="TreeGrafter"/>
</dbReference>
<dbReference type="RefSeq" id="WP_070251161.1">
    <property type="nucleotide sequence ID" value="NZ_LROM01000129.1"/>
</dbReference>
<organism evidence="2 3">
    <name type="scientific">Duganella phyllosphaerae</name>
    <dbReference type="NCBI Taxonomy" id="762836"/>
    <lineage>
        <taxon>Bacteria</taxon>
        <taxon>Pseudomonadati</taxon>
        <taxon>Pseudomonadota</taxon>
        <taxon>Betaproteobacteria</taxon>
        <taxon>Burkholderiales</taxon>
        <taxon>Oxalobacteraceae</taxon>
        <taxon>Telluria group</taxon>
        <taxon>Duganella</taxon>
    </lineage>
</organism>
<dbReference type="Proteomes" id="UP000175989">
    <property type="component" value="Unassembled WGS sequence"/>
</dbReference>
<dbReference type="PANTHER" id="PTHR46401:SF9">
    <property type="entry name" value="MANNOSYLTRANSFERASE A"/>
    <property type="match status" value="1"/>
</dbReference>
<dbReference type="EMBL" id="LROM01000129">
    <property type="protein sequence ID" value="OEZ94687.1"/>
    <property type="molecule type" value="Genomic_DNA"/>
</dbReference>
<dbReference type="PANTHER" id="PTHR46401">
    <property type="entry name" value="GLYCOSYLTRANSFERASE WBBK-RELATED"/>
    <property type="match status" value="1"/>
</dbReference>
<evidence type="ECO:0000259" key="1">
    <source>
        <dbReference type="Pfam" id="PF00534"/>
    </source>
</evidence>
<evidence type="ECO:0000313" key="3">
    <source>
        <dbReference type="Proteomes" id="UP000175989"/>
    </source>
</evidence>
<proteinExistence type="predicted"/>
<reference evidence="3" key="1">
    <citation type="journal article" date="2016" name="Front. Microbiol.">
        <title>Molecular Keys to the Janthinobacterium and Duganella spp. Interaction with the Plant Pathogen Fusarium graminearum.</title>
        <authorList>
            <person name="Haack F.S."/>
            <person name="Poehlein A."/>
            <person name="Kroger C."/>
            <person name="Voigt C.A."/>
            <person name="Piepenbring M."/>
            <person name="Bode H.B."/>
            <person name="Daniel R."/>
            <person name="Schafer W."/>
            <person name="Streit W.R."/>
        </authorList>
    </citation>
    <scope>NUCLEOTIDE SEQUENCE [LARGE SCALE GENOMIC DNA]</scope>
    <source>
        <strain evidence="3">T54</strain>
    </source>
</reference>
<dbReference type="CDD" id="cd03809">
    <property type="entry name" value="GT4_MtfB-like"/>
    <property type="match status" value="1"/>
</dbReference>
<dbReference type="Pfam" id="PF00534">
    <property type="entry name" value="Glycos_transf_1"/>
    <property type="match status" value="1"/>
</dbReference>
<dbReference type="Gene3D" id="3.40.50.2000">
    <property type="entry name" value="Glycogen Phosphorylase B"/>
    <property type="match status" value="2"/>
</dbReference>
<name>A0A1E7WCJ0_9BURK</name>
<dbReference type="GO" id="GO:0016757">
    <property type="term" value="F:glycosyltransferase activity"/>
    <property type="evidence" value="ECO:0007669"/>
    <property type="project" value="UniProtKB-KW"/>
</dbReference>
<dbReference type="SUPFAM" id="SSF53756">
    <property type="entry name" value="UDP-Glycosyltransferase/glycogen phosphorylase"/>
    <property type="match status" value="2"/>
</dbReference>
<keyword evidence="2" id="KW-0328">Glycosyltransferase</keyword>
<sequence length="1001" mass="107197">MRLAIDLQACQHGAANSTATVALVRAVVTAAQAAGHTLLLVLHHAWPDRADTLRRELALPWQAVSAADAPGQIQLHVLDTPRGGSAWRQGAAELLRTTVLQDWRADVVWAPGLAAPAHAGAAAAAGAVPVANVTQMTNAAAVLAALVDAGTRSTGQADQPAKPLLAFLSPLPPQHSGIADYSVELLAQLEQFYDIELIVDGPLDPALAARFAVRDCAWFDQHAGRYARVLYHFGNHFVHQHLFALLRRHPGIVVLHDFFLSGVLDHMERDGHPHAFLDALYASHGHTGLLAHARQGRNPSIWAFPCNKDVLDHASGVIVHSDFSQRLAAHWYGGDSAAQWQTVPLLRGLPAHYQADHARAAARAALGLADDDFLVCSFGMMGVTKRNDLLLDAFLASPLAADPRCQLVFVGAPDPEQYGRTIAQKIAGAGARVRITGFVDASQYATWLAAADAAVQLRSHTRGETSASVLDCLLYGVPTVVNAHGSNTDVPADVLLQLPDDCDVTALAGALAQLHAPATGAAVRTALTTRARAYMAAHHAPQQVGPRFRAAIETLHQHSPARHYAALVASVQALGPAPAGALMDTAAAIAANRLPQAPRQLFVDISALVEADLKTGIQRVVRSILLRLIESPPPGFRVEPVYCDGGNRPYRYARAHTLRMLGCPAMALEDAPLEVRAGDRFLGLDLYTNGTAQNQERLLDMRRRGVEIYFVVYDLLPLLKPQFFPVGTDAYFSGYLDTIAAVADGVLCISRAVADELHDWLAARPGRDRRDPVQIGYFHLGADLDASAPSKGLPPNAAQVLAAISARPSLLLVGTLEPRKGQAQALSAVEQLWGQGVDVNLVVVGKQGWMVDALVQQLTNHPERDRRLFWLAGVSDEMLDKLYQSCSALVAPSIGEGFGLPLIEAAQHGLPIIARDLPVFQEVGGDHAYYFSGTDPAALADALQQWLTLHAAGSAPQSKDMPWLTWQASTEQLLRLLGGQHWHRTLAPGATAAHLSVTGTA</sequence>
<keyword evidence="2" id="KW-0808">Transferase</keyword>
<accession>A0A1E7WCJ0</accession>
<evidence type="ECO:0000313" key="2">
    <source>
        <dbReference type="EMBL" id="OEZ94687.1"/>
    </source>
</evidence>
<protein>
    <submittedName>
        <fullName evidence="2">GDP-mannose-dependent alpha-(1-2)-phosphatidylinositol mannosyltransferase</fullName>
        <ecNumber evidence="2">2.4.1.57</ecNumber>
    </submittedName>
</protein>